<dbReference type="EMBL" id="MHOD01000032">
    <property type="protein sequence ID" value="OGZ57320.1"/>
    <property type="molecule type" value="Genomic_DNA"/>
</dbReference>
<reference evidence="1 2" key="1">
    <citation type="journal article" date="2016" name="Nat. Commun.">
        <title>Thousands of microbial genomes shed light on interconnected biogeochemical processes in an aquifer system.</title>
        <authorList>
            <person name="Anantharaman K."/>
            <person name="Brown C.T."/>
            <person name="Hug L.A."/>
            <person name="Sharon I."/>
            <person name="Castelle C.J."/>
            <person name="Probst A.J."/>
            <person name="Thomas B.C."/>
            <person name="Singh A."/>
            <person name="Wilkins M.J."/>
            <person name="Karaoz U."/>
            <person name="Brodie E.L."/>
            <person name="Williams K.H."/>
            <person name="Hubbard S.S."/>
            <person name="Banfield J.F."/>
        </authorList>
    </citation>
    <scope>NUCLEOTIDE SEQUENCE [LARGE SCALE GENOMIC DNA]</scope>
</reference>
<organism evidence="1 2">
    <name type="scientific">Candidatus Spechtbacteria bacterium RIFCSPHIGHO2_01_FULL_43_30</name>
    <dbReference type="NCBI Taxonomy" id="1802158"/>
    <lineage>
        <taxon>Bacteria</taxon>
        <taxon>Candidatus Spechtiibacteriota</taxon>
    </lineage>
</organism>
<dbReference type="AlphaFoldDB" id="A0A1G2H4S2"/>
<gene>
    <name evidence="1" type="ORF">A2827_03480</name>
</gene>
<proteinExistence type="predicted"/>
<dbReference type="Proteomes" id="UP000177932">
    <property type="component" value="Unassembled WGS sequence"/>
</dbReference>
<sequence>MSRRAATARANLANQKEVVTMTTHIVADDILGTISRRMWEVQRRLLEGTLDPSGVARSLQSIVEATEVTSRPLVTASPFFAEEEVQSNYGYPQGYAVKPVLEQLVELSKHFNGLNASSVLAYFKELPALPAGAEGWFAVPRWEKVASSYNEAVEKVLDLIDKTRTFHNYYKGALGPKYLRLSERTAVALQMIGDKQKGDFLLIPAQFGLTHRGRSIRRVRVVYAPHEFGLGSFITGCMILSHPERLVQQDRLHIDCPSDEYSPDADGDFSRAPTFRFYGGEVRFVVSLVCSADKLCGSASGFVSQ</sequence>
<name>A0A1G2H4S2_9BACT</name>
<evidence type="ECO:0000313" key="2">
    <source>
        <dbReference type="Proteomes" id="UP000177932"/>
    </source>
</evidence>
<protein>
    <submittedName>
        <fullName evidence="1">Uncharacterized protein</fullName>
    </submittedName>
</protein>
<evidence type="ECO:0000313" key="1">
    <source>
        <dbReference type="EMBL" id="OGZ57320.1"/>
    </source>
</evidence>
<accession>A0A1G2H4S2</accession>
<comment type="caution">
    <text evidence="1">The sequence shown here is derived from an EMBL/GenBank/DDBJ whole genome shotgun (WGS) entry which is preliminary data.</text>
</comment>